<gene>
    <name evidence="1" type="ORF">GSPATT00023464001</name>
</gene>
<evidence type="ECO:0000313" key="1">
    <source>
        <dbReference type="EMBL" id="CAK90289.1"/>
    </source>
</evidence>
<dbReference type="GeneID" id="5043471"/>
<proteinExistence type="predicted"/>
<organism evidence="1 2">
    <name type="scientific">Paramecium tetraurelia</name>
    <dbReference type="NCBI Taxonomy" id="5888"/>
    <lineage>
        <taxon>Eukaryota</taxon>
        <taxon>Sar</taxon>
        <taxon>Alveolata</taxon>
        <taxon>Ciliophora</taxon>
        <taxon>Intramacronucleata</taxon>
        <taxon>Oligohymenophorea</taxon>
        <taxon>Peniculida</taxon>
        <taxon>Parameciidae</taxon>
        <taxon>Paramecium</taxon>
    </lineage>
</organism>
<reference evidence="1 2" key="1">
    <citation type="journal article" date="2006" name="Nature">
        <title>Global trends of whole-genome duplications revealed by the ciliate Paramecium tetraurelia.</title>
        <authorList>
            <consortium name="Genoscope"/>
            <person name="Aury J.-M."/>
            <person name="Jaillon O."/>
            <person name="Duret L."/>
            <person name="Noel B."/>
            <person name="Jubin C."/>
            <person name="Porcel B.M."/>
            <person name="Segurens B."/>
            <person name="Daubin V."/>
            <person name="Anthouard V."/>
            <person name="Aiach N."/>
            <person name="Arnaiz O."/>
            <person name="Billaut A."/>
            <person name="Beisson J."/>
            <person name="Blanc I."/>
            <person name="Bouhouche K."/>
            <person name="Camara F."/>
            <person name="Duharcourt S."/>
            <person name="Guigo R."/>
            <person name="Gogendeau D."/>
            <person name="Katinka M."/>
            <person name="Keller A.-M."/>
            <person name="Kissmehl R."/>
            <person name="Klotz C."/>
            <person name="Koll F."/>
            <person name="Le Moue A."/>
            <person name="Lepere C."/>
            <person name="Malinsky S."/>
            <person name="Nowacki M."/>
            <person name="Nowak J.K."/>
            <person name="Plattner H."/>
            <person name="Poulain J."/>
            <person name="Ruiz F."/>
            <person name="Serrano V."/>
            <person name="Zagulski M."/>
            <person name="Dessen P."/>
            <person name="Betermier M."/>
            <person name="Weissenbach J."/>
            <person name="Scarpelli C."/>
            <person name="Schachter V."/>
            <person name="Sperling L."/>
            <person name="Meyer E."/>
            <person name="Cohen J."/>
            <person name="Wincker P."/>
        </authorList>
    </citation>
    <scope>NUCLEOTIDE SEQUENCE [LARGE SCALE GENOMIC DNA]</scope>
    <source>
        <strain evidence="1 2">Stock d4-2</strain>
    </source>
</reference>
<dbReference type="AlphaFoldDB" id="A0E4S2"/>
<dbReference type="HOGENOM" id="CLU_1291193_0_0_1"/>
<sequence length="214" mass="24757">MNEILPDVSVRNPSCSADISSLHQVSIVQALDHRQANRVGRPKYKGRICICCGLQIERESFNFGISSNQLGFLGSSYPLYFDFIKSCLTIIAIQYITVGNFQLITHIGTLFELSETEKRLQQKQDVLSLTALYFAMIYLIYFRHNQIKLDSFCDLKQTTLGDYTVIFQGLPLDLPREELELKIQEEFENVVKVCFIFKQIIQKKKNQRIFLDQL</sequence>
<name>A0E4S2_PARTE</name>
<evidence type="ECO:0000313" key="2">
    <source>
        <dbReference type="Proteomes" id="UP000000600"/>
    </source>
</evidence>
<dbReference type="Proteomes" id="UP000000600">
    <property type="component" value="Unassembled WGS sequence"/>
</dbReference>
<dbReference type="EMBL" id="CT868659">
    <property type="protein sequence ID" value="CAK90289.1"/>
    <property type="molecule type" value="Genomic_DNA"/>
</dbReference>
<dbReference type="KEGG" id="ptm:GSPATT00023464001"/>
<evidence type="ECO:0008006" key="3">
    <source>
        <dbReference type="Google" id="ProtNLM"/>
    </source>
</evidence>
<keyword evidence="2" id="KW-1185">Reference proteome</keyword>
<dbReference type="InParanoid" id="A0E4S2"/>
<protein>
    <recommendedName>
        <fullName evidence="3">RRM domain-containing protein</fullName>
    </recommendedName>
</protein>
<dbReference type="RefSeq" id="XP_001457686.1">
    <property type="nucleotide sequence ID" value="XM_001457649.1"/>
</dbReference>
<dbReference type="STRING" id="5888.A0E4S2"/>
<accession>A0E4S2</accession>